<gene>
    <name evidence="7" type="ORF">DSCA_54580</name>
</gene>
<dbReference type="InterPro" id="IPR012091">
    <property type="entry name" value="Pept_M54_archaemetzncn_arc/bac"/>
</dbReference>
<dbReference type="EMBL" id="AP021874">
    <property type="protein sequence ID" value="BBO71528.1"/>
    <property type="molecule type" value="Genomic_DNA"/>
</dbReference>
<proteinExistence type="predicted"/>
<dbReference type="GO" id="GO:0006508">
    <property type="term" value="P:proteolysis"/>
    <property type="evidence" value="ECO:0007669"/>
    <property type="project" value="UniProtKB-KW"/>
</dbReference>
<dbReference type="GO" id="GO:0008237">
    <property type="term" value="F:metallopeptidase activity"/>
    <property type="evidence" value="ECO:0007669"/>
    <property type="project" value="UniProtKB-KW"/>
</dbReference>
<name>A0A5K7YS90_9BACT</name>
<evidence type="ECO:0000256" key="5">
    <source>
        <dbReference type="ARBA" id="ARBA00022833"/>
    </source>
</evidence>
<evidence type="ECO:0000256" key="2">
    <source>
        <dbReference type="ARBA" id="ARBA00022670"/>
    </source>
</evidence>
<protein>
    <recommendedName>
        <fullName evidence="9">Peptidase M54</fullName>
    </recommendedName>
</protein>
<sequence>MTATSKTTVLIAPIGAFDADILSVVENMVLRTFGLPCRTETLLDDIGFAWNEERGQYHSTMILAKLSETAPPDVFKVIALTHDDLFIPILTHVYGEAQLGGRSCIVSTCRLAGGISMVGQRALYLKRVTKEAAHELGHTFDLRHCKDRQCLMHYCRSTGDVDGKTGRFCRYCQVMLNDQLKHVPLRGGSTDAEAALRFKAN</sequence>
<dbReference type="PANTHER" id="PTHR15910">
    <property type="entry name" value="ARCHAEMETZINCIN"/>
    <property type="match status" value="1"/>
</dbReference>
<evidence type="ECO:0000313" key="7">
    <source>
        <dbReference type="EMBL" id="BBO71528.1"/>
    </source>
</evidence>
<organism evidence="7 8">
    <name type="scientific">Desulfosarcina alkanivorans</name>
    <dbReference type="NCBI Taxonomy" id="571177"/>
    <lineage>
        <taxon>Bacteria</taxon>
        <taxon>Pseudomonadati</taxon>
        <taxon>Thermodesulfobacteriota</taxon>
        <taxon>Desulfobacteria</taxon>
        <taxon>Desulfobacterales</taxon>
        <taxon>Desulfosarcinaceae</taxon>
        <taxon>Desulfosarcina</taxon>
    </lineage>
</organism>
<comment type="cofactor">
    <cofactor evidence="1">
        <name>Zn(2+)</name>
        <dbReference type="ChEBI" id="CHEBI:29105"/>
    </cofactor>
</comment>
<dbReference type="Pfam" id="PF07998">
    <property type="entry name" value="Peptidase_M54"/>
    <property type="match status" value="1"/>
</dbReference>
<evidence type="ECO:0000256" key="6">
    <source>
        <dbReference type="ARBA" id="ARBA00023049"/>
    </source>
</evidence>
<dbReference type="InterPro" id="IPR024079">
    <property type="entry name" value="MetalloPept_cat_dom_sf"/>
</dbReference>
<evidence type="ECO:0000256" key="1">
    <source>
        <dbReference type="ARBA" id="ARBA00001947"/>
    </source>
</evidence>
<keyword evidence="5" id="KW-0862">Zinc</keyword>
<dbReference type="InterPro" id="IPR012962">
    <property type="entry name" value="Pept_M54_archaemetzincn"/>
</dbReference>
<keyword evidence="8" id="KW-1185">Reference proteome</keyword>
<evidence type="ECO:0000256" key="3">
    <source>
        <dbReference type="ARBA" id="ARBA00022723"/>
    </source>
</evidence>
<accession>A0A5K7YS90</accession>
<evidence type="ECO:0000256" key="4">
    <source>
        <dbReference type="ARBA" id="ARBA00022801"/>
    </source>
</evidence>
<dbReference type="AlphaFoldDB" id="A0A5K7YS90"/>
<keyword evidence="3" id="KW-0479">Metal-binding</keyword>
<dbReference type="PANTHER" id="PTHR15910:SF1">
    <property type="entry name" value="ARCHAEMETZINCIN-2"/>
    <property type="match status" value="1"/>
</dbReference>
<evidence type="ECO:0008006" key="9">
    <source>
        <dbReference type="Google" id="ProtNLM"/>
    </source>
</evidence>
<keyword evidence="6" id="KW-0482">Metalloprotease</keyword>
<dbReference type="RefSeq" id="WP_155319346.1">
    <property type="nucleotide sequence ID" value="NZ_AP021874.1"/>
</dbReference>
<dbReference type="SUPFAM" id="SSF55486">
    <property type="entry name" value="Metalloproteases ('zincins'), catalytic domain"/>
    <property type="match status" value="1"/>
</dbReference>
<dbReference type="PIRSF" id="PIRSF005785">
    <property type="entry name" value="Zn-prot_arch"/>
    <property type="match status" value="1"/>
</dbReference>
<keyword evidence="2" id="KW-0645">Protease</keyword>
<dbReference type="OrthoDB" id="269208at2"/>
<reference evidence="7 8" key="1">
    <citation type="submission" date="2019-11" db="EMBL/GenBank/DDBJ databases">
        <title>Comparative genomics of hydrocarbon-degrading Desulfosarcina strains.</title>
        <authorList>
            <person name="Watanabe M."/>
            <person name="Kojima H."/>
            <person name="Fukui M."/>
        </authorList>
    </citation>
    <scope>NUCLEOTIDE SEQUENCE [LARGE SCALE GENOMIC DNA]</scope>
    <source>
        <strain evidence="7 8">PL12</strain>
    </source>
</reference>
<dbReference type="KEGG" id="dalk:DSCA_54580"/>
<evidence type="ECO:0000313" key="8">
    <source>
        <dbReference type="Proteomes" id="UP000427906"/>
    </source>
</evidence>
<dbReference type="GO" id="GO:0008270">
    <property type="term" value="F:zinc ion binding"/>
    <property type="evidence" value="ECO:0007669"/>
    <property type="project" value="InterPro"/>
</dbReference>
<dbReference type="Proteomes" id="UP000427906">
    <property type="component" value="Chromosome"/>
</dbReference>
<keyword evidence="4" id="KW-0378">Hydrolase</keyword>
<dbReference type="CDD" id="cd11375">
    <property type="entry name" value="Peptidase_M54"/>
    <property type="match status" value="1"/>
</dbReference>
<dbReference type="Gene3D" id="3.40.390.10">
    <property type="entry name" value="Collagenase (Catalytic Domain)"/>
    <property type="match status" value="1"/>
</dbReference>